<comment type="caution">
    <text evidence="1">The sequence shown here is derived from an EMBL/GenBank/DDBJ whole genome shotgun (WGS) entry which is preliminary data.</text>
</comment>
<proteinExistence type="predicted"/>
<reference evidence="1 2" key="1">
    <citation type="journal article" date="2016" name="Nat. Commun.">
        <title>Thousands of microbial genomes shed light on interconnected biogeochemical processes in an aquifer system.</title>
        <authorList>
            <person name="Anantharaman K."/>
            <person name="Brown C.T."/>
            <person name="Hug L.A."/>
            <person name="Sharon I."/>
            <person name="Castelle C.J."/>
            <person name="Probst A.J."/>
            <person name="Thomas B.C."/>
            <person name="Singh A."/>
            <person name="Wilkins M.J."/>
            <person name="Karaoz U."/>
            <person name="Brodie E.L."/>
            <person name="Williams K.H."/>
            <person name="Hubbard S.S."/>
            <person name="Banfield J.F."/>
        </authorList>
    </citation>
    <scope>NUCLEOTIDE SEQUENCE [LARGE SCALE GENOMIC DNA]</scope>
</reference>
<name>A0A1F6BMF1_9BACT</name>
<dbReference type="EMBL" id="MFKH01000004">
    <property type="protein sequence ID" value="OGG37727.1"/>
    <property type="molecule type" value="Genomic_DNA"/>
</dbReference>
<gene>
    <name evidence="1" type="ORF">A2110_01535</name>
</gene>
<dbReference type="Proteomes" id="UP000176273">
    <property type="component" value="Unassembled WGS sequence"/>
</dbReference>
<dbReference type="STRING" id="1798468.A2110_01535"/>
<protein>
    <submittedName>
        <fullName evidence="1">Uncharacterized protein</fullName>
    </submittedName>
</protein>
<evidence type="ECO:0000313" key="2">
    <source>
        <dbReference type="Proteomes" id="UP000176273"/>
    </source>
</evidence>
<accession>A0A1F6BMF1</accession>
<organism evidence="1 2">
    <name type="scientific">Candidatus Jorgensenbacteria bacterium GWA1_54_12</name>
    <dbReference type="NCBI Taxonomy" id="1798468"/>
    <lineage>
        <taxon>Bacteria</taxon>
        <taxon>Candidatus Joergenseniibacteriota</taxon>
    </lineage>
</organism>
<dbReference type="AlphaFoldDB" id="A0A1F6BMF1"/>
<sequence>MLTFTEGTFGKDFGGLLKGSHVGRLMKGDDIMRRLLPETERERLRRKGLTCSTHHEPSKTNPRLVFLFTRNGSAAGCWVTCDVGKHTLQTERGEEELYSLRQVFRRVREAVKALDA</sequence>
<evidence type="ECO:0000313" key="1">
    <source>
        <dbReference type="EMBL" id="OGG37727.1"/>
    </source>
</evidence>